<evidence type="ECO:0000313" key="3">
    <source>
        <dbReference type="EMBL" id="GIJ59107.1"/>
    </source>
</evidence>
<keyword evidence="2" id="KW-0732">Signal</keyword>
<name>A0A8J3ZA28_9ACTN</name>
<evidence type="ECO:0008006" key="5">
    <source>
        <dbReference type="Google" id="ProtNLM"/>
    </source>
</evidence>
<reference evidence="3" key="1">
    <citation type="submission" date="2021-01" db="EMBL/GenBank/DDBJ databases">
        <title>Whole genome shotgun sequence of Virgisporangium aurantiacum NBRC 16421.</title>
        <authorList>
            <person name="Komaki H."/>
            <person name="Tamura T."/>
        </authorList>
    </citation>
    <scope>NUCLEOTIDE SEQUENCE</scope>
    <source>
        <strain evidence="3">NBRC 16421</strain>
    </source>
</reference>
<feature type="signal peptide" evidence="2">
    <location>
        <begin position="1"/>
        <end position="24"/>
    </location>
</feature>
<comment type="caution">
    <text evidence="3">The sequence shown here is derived from an EMBL/GenBank/DDBJ whole genome shotgun (WGS) entry which is preliminary data.</text>
</comment>
<keyword evidence="4" id="KW-1185">Reference proteome</keyword>
<dbReference type="Proteomes" id="UP000612585">
    <property type="component" value="Unassembled WGS sequence"/>
</dbReference>
<gene>
    <name evidence="3" type="ORF">Vau01_066230</name>
</gene>
<dbReference type="EMBL" id="BOPG01000044">
    <property type="protein sequence ID" value="GIJ59107.1"/>
    <property type="molecule type" value="Genomic_DNA"/>
</dbReference>
<feature type="region of interest" description="Disordered" evidence="1">
    <location>
        <begin position="37"/>
        <end position="83"/>
    </location>
</feature>
<accession>A0A8J3ZA28</accession>
<dbReference type="AlphaFoldDB" id="A0A8J3ZA28"/>
<sequence length="233" mass="22842">MKLRGLAVVIAGVLALAAALFGLATVAASEAQKDREKAAQADQAARTVGEPAAGTPAASSSSGTDGLAAPGGPPPVDPNAPITTYAGKVDGRGASIAIAVRNGQAIAYMCDGAKLEAWLQGPAGDGQLALTGKNGASVTGTHDGTVAIGTAIVAGRTFTFKVKMVQAPNGLYRIADKVAAAAVNGGWIVADGEQTGTLTVNGVSGAAPPLNTETGEVTINGVVVKPPRAQPPA</sequence>
<evidence type="ECO:0000313" key="4">
    <source>
        <dbReference type="Proteomes" id="UP000612585"/>
    </source>
</evidence>
<evidence type="ECO:0000256" key="2">
    <source>
        <dbReference type="SAM" id="SignalP"/>
    </source>
</evidence>
<evidence type="ECO:0000256" key="1">
    <source>
        <dbReference type="SAM" id="MobiDB-lite"/>
    </source>
</evidence>
<protein>
    <recommendedName>
        <fullName evidence="5">Serine/threonine protein kinase</fullName>
    </recommendedName>
</protein>
<dbReference type="RefSeq" id="WP_204000789.1">
    <property type="nucleotide sequence ID" value="NZ_BOPG01000044.1"/>
</dbReference>
<proteinExistence type="predicted"/>
<organism evidence="3 4">
    <name type="scientific">Virgisporangium aurantiacum</name>
    <dbReference type="NCBI Taxonomy" id="175570"/>
    <lineage>
        <taxon>Bacteria</taxon>
        <taxon>Bacillati</taxon>
        <taxon>Actinomycetota</taxon>
        <taxon>Actinomycetes</taxon>
        <taxon>Micromonosporales</taxon>
        <taxon>Micromonosporaceae</taxon>
        <taxon>Virgisporangium</taxon>
    </lineage>
</organism>
<feature type="chain" id="PRO_5038766029" description="Serine/threonine protein kinase" evidence="2">
    <location>
        <begin position="25"/>
        <end position="233"/>
    </location>
</feature>
<feature type="compositionally biased region" description="Low complexity" evidence="1">
    <location>
        <begin position="51"/>
        <end position="70"/>
    </location>
</feature>